<dbReference type="RefSeq" id="WP_267612812.1">
    <property type="nucleotide sequence ID" value="NZ_JAOVZQ010000001.1"/>
</dbReference>
<evidence type="ECO:0000313" key="2">
    <source>
        <dbReference type="Proteomes" id="UP001081283"/>
    </source>
</evidence>
<dbReference type="EMBL" id="JAOVZQ010000001">
    <property type="protein sequence ID" value="MCY0094898.1"/>
    <property type="molecule type" value="Genomic_DNA"/>
</dbReference>
<proteinExistence type="predicted"/>
<sequence>MTTPPLLNYAYTTTPVPLQINATGAGITVVASNPGIYSNDASTNYVEVTSIVISFGAPGTGGSALTSDPSGITHAAPDGWSVDVTGLQFTFKPPTANNGNRIFPSDGLEFSFSGIAINGATGTVDATVNETASSPGGTPPTFYPPQPREMRTQIDGLGKFPAEFSIQSFSASPAAVAPGGATQLAWVATTIANSSFSLIRTYQGQVETITQHGNGTPLSATDTYPNPGKGDSSKLRINGSTTFTLQVVFTSGGDVIQAQDQFTVNVPAPTIDSFTATPATGLAVGDAVTLSWATVAAELVTISPPLDGLHTETTLTGNKTVFPLDFTRYRLTASGQGLNVSQSVVLFPMTPGWTTQTSKAPWAVNQVPMLFALDDILYLYPGQPGSTDNPAYSSPDGKNWLLVNPNTDLSHRTGAALANSGSSVLVMGGIPAGGSAAQDVWATTNGVTWDQITSSAAWSARSGAQAIYRSSKYWLMGGKDSANRNDVWSSPDGNTWTQATAAAAWPARSDFSLVEMGGKLYLFGGNGDSGLLNDLWTSTDAISWTEISIPPFGDESPAARSNAVLYGLSSKLMLYGGTGAGGALNDCWFWDSSSNWVHTNGPSVPAGAANFAATQYNGGNWLMGGSVGTDFGKGVWVYAE</sequence>
<organism evidence="1 2">
    <name type="scientific">Hoeflea ulvae</name>
    <dbReference type="NCBI Taxonomy" id="2983764"/>
    <lineage>
        <taxon>Bacteria</taxon>
        <taxon>Pseudomonadati</taxon>
        <taxon>Pseudomonadota</taxon>
        <taxon>Alphaproteobacteria</taxon>
        <taxon>Hyphomicrobiales</taxon>
        <taxon>Rhizobiaceae</taxon>
        <taxon>Hoeflea</taxon>
    </lineage>
</organism>
<dbReference type="PANTHER" id="PTHR23244:SF493">
    <property type="entry name" value="GALACTOSE OXIDASE, CENTRAL DOMAIN FAMILY PROTEIN"/>
    <property type="match status" value="1"/>
</dbReference>
<dbReference type="SUPFAM" id="SSF117281">
    <property type="entry name" value="Kelch motif"/>
    <property type="match status" value="1"/>
</dbReference>
<comment type="caution">
    <text evidence="1">The sequence shown here is derived from an EMBL/GenBank/DDBJ whole genome shotgun (WGS) entry which is preliminary data.</text>
</comment>
<gene>
    <name evidence="1" type="ORF">OEG82_12805</name>
</gene>
<accession>A0ABT3YG71</accession>
<dbReference type="Gene3D" id="2.120.10.80">
    <property type="entry name" value="Kelch-type beta propeller"/>
    <property type="match status" value="2"/>
</dbReference>
<evidence type="ECO:0000313" key="1">
    <source>
        <dbReference type="EMBL" id="MCY0094898.1"/>
    </source>
</evidence>
<keyword evidence="2" id="KW-1185">Reference proteome</keyword>
<dbReference type="Pfam" id="PF24681">
    <property type="entry name" value="Kelch_KLHDC2_KLHL20_DRC7"/>
    <property type="match status" value="1"/>
</dbReference>
<reference evidence="1" key="1">
    <citation type="submission" date="2022-10" db="EMBL/GenBank/DDBJ databases">
        <title>Hoeflea sp. J2-29, isolated from marine algae.</title>
        <authorList>
            <person name="Kristyanto S."/>
            <person name="Kim J.M."/>
            <person name="Jeon C.O."/>
        </authorList>
    </citation>
    <scope>NUCLEOTIDE SEQUENCE</scope>
    <source>
        <strain evidence="1">J2-29</strain>
    </source>
</reference>
<dbReference type="PANTHER" id="PTHR23244">
    <property type="entry name" value="KELCH REPEAT DOMAIN"/>
    <property type="match status" value="1"/>
</dbReference>
<name>A0ABT3YG71_9HYPH</name>
<dbReference type="InterPro" id="IPR015915">
    <property type="entry name" value="Kelch-typ_b-propeller"/>
</dbReference>
<dbReference type="Proteomes" id="UP001081283">
    <property type="component" value="Unassembled WGS sequence"/>
</dbReference>
<protein>
    <submittedName>
        <fullName evidence="1">Uncharacterized protein</fullName>
    </submittedName>
</protein>